<dbReference type="SUPFAM" id="SSF48371">
    <property type="entry name" value="ARM repeat"/>
    <property type="match status" value="1"/>
</dbReference>
<dbReference type="InterPro" id="IPR000225">
    <property type="entry name" value="Armadillo"/>
</dbReference>
<comment type="caution">
    <text evidence="4">The sequence shown here is derived from an EMBL/GenBank/DDBJ whole genome shotgun (WGS) entry which is preliminary data.</text>
</comment>
<keyword evidence="1" id="KW-0677">Repeat</keyword>
<feature type="repeat" description="ARM" evidence="2">
    <location>
        <begin position="385"/>
        <end position="429"/>
    </location>
</feature>
<dbReference type="AlphaFoldDB" id="A0A9W7F502"/>
<dbReference type="Proteomes" id="UP001165160">
    <property type="component" value="Unassembled WGS sequence"/>
</dbReference>
<sequence>MSFVNRSVVDPSICRDDSMQLDVIMESEDRGGQPSKKKVKKSNAPLHTSLVAPIIAPPPLPMPSVSPTSPLFKTHHPLPVPVYAPSCPLLSTPVDALGHVLGYLTPAARYSFLTTTGSRRFHQRFTSSSYLWLKLCQQYPHNADVTVKPAALLGNGHMATMSTARVQFMNFLKCSSYLQQVLSDLKHSRHPKLLPVFTRTQTQAQMGEKTKSFPEVAPSSPTAMGTMGTMGTTALPRTSGGPSEITKRLLAAAKGPSPTRANRHNRHLANITTTVNPEALVLPWTSISNTVLNWLGFYSHVEGIVGLCFEALPEVLSDEQARESAQQAGLTKIVFSSILNFKDSPNLVRACLHTLVLLARPVGGVEGQMFNESMLAPVGLEESVNGISVIIQCMRRFKDNPDLLAMASWSLVNITLNITQKKCLVHLGGIECLLDTVDAHIDNSEVAYRGLFAMINIVIPPPRTEETRSEKMVLEELLGPGLWTHRALWSRVTQHVERIIVTVIKAMERHFNIREIVNRGTLILHNLSLDERSGIEIRRALIMNGGINILQNTHRKWKEDNHILGYTQETLYRLFTALNENPNLKNEFVELMNSKRQQQHQMQLDQEQQEQQVQLQQQLQQEQHQPQQSGL</sequence>
<feature type="region of interest" description="Disordered" evidence="3">
    <location>
        <begin position="601"/>
        <end position="631"/>
    </location>
</feature>
<name>A0A9W7F502_9STRA</name>
<dbReference type="PANTHER" id="PTHR22895:SF0">
    <property type="entry name" value="ARMADILLO REPEAT-CONTAINING PROTEIN 6"/>
    <property type="match status" value="1"/>
</dbReference>
<reference evidence="5" key="1">
    <citation type="journal article" date="2023" name="Commun. Biol.">
        <title>Genome analysis of Parmales, the sister group of diatoms, reveals the evolutionary specialization of diatoms from phago-mixotrophs to photoautotrophs.</title>
        <authorList>
            <person name="Ban H."/>
            <person name="Sato S."/>
            <person name="Yoshikawa S."/>
            <person name="Yamada K."/>
            <person name="Nakamura Y."/>
            <person name="Ichinomiya M."/>
            <person name="Sato N."/>
            <person name="Blanc-Mathieu R."/>
            <person name="Endo H."/>
            <person name="Kuwata A."/>
            <person name="Ogata H."/>
        </authorList>
    </citation>
    <scope>NUCLEOTIDE SEQUENCE [LARGE SCALE GENOMIC DNA]</scope>
    <source>
        <strain evidence="5">NIES 3699</strain>
    </source>
</reference>
<dbReference type="InterPro" id="IPR011989">
    <property type="entry name" value="ARM-like"/>
</dbReference>
<evidence type="ECO:0000256" key="3">
    <source>
        <dbReference type="SAM" id="MobiDB-lite"/>
    </source>
</evidence>
<dbReference type="EMBL" id="BRXX01000305">
    <property type="protein sequence ID" value="GMI03730.1"/>
    <property type="molecule type" value="Genomic_DNA"/>
</dbReference>
<accession>A0A9W7F502</accession>
<dbReference type="InterPro" id="IPR016024">
    <property type="entry name" value="ARM-type_fold"/>
</dbReference>
<keyword evidence="5" id="KW-1185">Reference proteome</keyword>
<organism evidence="4 5">
    <name type="scientific">Triparma verrucosa</name>
    <dbReference type="NCBI Taxonomy" id="1606542"/>
    <lineage>
        <taxon>Eukaryota</taxon>
        <taxon>Sar</taxon>
        <taxon>Stramenopiles</taxon>
        <taxon>Ochrophyta</taxon>
        <taxon>Bolidophyceae</taxon>
        <taxon>Parmales</taxon>
        <taxon>Triparmaceae</taxon>
        <taxon>Triparma</taxon>
    </lineage>
</organism>
<gene>
    <name evidence="4" type="ORF">TrVE_jg3596</name>
</gene>
<dbReference type="Gene3D" id="1.25.10.10">
    <property type="entry name" value="Leucine-rich Repeat Variant"/>
    <property type="match status" value="1"/>
</dbReference>
<feature type="region of interest" description="Disordered" evidence="3">
    <location>
        <begin position="204"/>
        <end position="228"/>
    </location>
</feature>
<evidence type="ECO:0000313" key="5">
    <source>
        <dbReference type="Proteomes" id="UP001165160"/>
    </source>
</evidence>
<dbReference type="PANTHER" id="PTHR22895">
    <property type="entry name" value="ARMADILLO REPEAT-CONTAINING PROTEIN 6"/>
    <property type="match status" value="1"/>
</dbReference>
<evidence type="ECO:0000256" key="2">
    <source>
        <dbReference type="PROSITE-ProRule" id="PRU00259"/>
    </source>
</evidence>
<evidence type="ECO:0000256" key="1">
    <source>
        <dbReference type="ARBA" id="ARBA00022737"/>
    </source>
</evidence>
<protein>
    <submittedName>
        <fullName evidence="4">Uncharacterized protein</fullName>
    </submittedName>
</protein>
<evidence type="ECO:0000313" key="4">
    <source>
        <dbReference type="EMBL" id="GMI03730.1"/>
    </source>
</evidence>
<dbReference type="PROSITE" id="PS50176">
    <property type="entry name" value="ARM_REPEAT"/>
    <property type="match status" value="1"/>
</dbReference>
<proteinExistence type="predicted"/>